<name>A0A1L9WGX5_ASPA1</name>
<keyword evidence="2" id="KW-1185">Reference proteome</keyword>
<reference evidence="2" key="1">
    <citation type="journal article" date="2017" name="Genome Biol.">
        <title>Comparative genomics reveals high biological diversity and specific adaptations in the industrially and medically important fungal genus Aspergillus.</title>
        <authorList>
            <person name="de Vries R.P."/>
            <person name="Riley R."/>
            <person name="Wiebenga A."/>
            <person name="Aguilar-Osorio G."/>
            <person name="Amillis S."/>
            <person name="Uchima C.A."/>
            <person name="Anderluh G."/>
            <person name="Asadollahi M."/>
            <person name="Askin M."/>
            <person name="Barry K."/>
            <person name="Battaglia E."/>
            <person name="Bayram O."/>
            <person name="Benocci T."/>
            <person name="Braus-Stromeyer S.A."/>
            <person name="Caldana C."/>
            <person name="Canovas D."/>
            <person name="Cerqueira G.C."/>
            <person name="Chen F."/>
            <person name="Chen W."/>
            <person name="Choi C."/>
            <person name="Clum A."/>
            <person name="Dos Santos R.A."/>
            <person name="Damasio A.R."/>
            <person name="Diallinas G."/>
            <person name="Emri T."/>
            <person name="Fekete E."/>
            <person name="Flipphi M."/>
            <person name="Freyberg S."/>
            <person name="Gallo A."/>
            <person name="Gournas C."/>
            <person name="Habgood R."/>
            <person name="Hainaut M."/>
            <person name="Harispe M.L."/>
            <person name="Henrissat B."/>
            <person name="Hilden K.S."/>
            <person name="Hope R."/>
            <person name="Hossain A."/>
            <person name="Karabika E."/>
            <person name="Karaffa L."/>
            <person name="Karanyi Z."/>
            <person name="Krasevec N."/>
            <person name="Kuo A."/>
            <person name="Kusch H."/>
            <person name="LaButti K."/>
            <person name="Lagendijk E.L."/>
            <person name="Lapidus A."/>
            <person name="Levasseur A."/>
            <person name="Lindquist E."/>
            <person name="Lipzen A."/>
            <person name="Logrieco A.F."/>
            <person name="MacCabe A."/>
            <person name="Maekelae M.R."/>
            <person name="Malavazi I."/>
            <person name="Melin P."/>
            <person name="Meyer V."/>
            <person name="Mielnichuk N."/>
            <person name="Miskei M."/>
            <person name="Molnar A.P."/>
            <person name="Mule G."/>
            <person name="Ngan C.Y."/>
            <person name="Orejas M."/>
            <person name="Orosz E."/>
            <person name="Ouedraogo J.P."/>
            <person name="Overkamp K.M."/>
            <person name="Park H.-S."/>
            <person name="Perrone G."/>
            <person name="Piumi F."/>
            <person name="Punt P.J."/>
            <person name="Ram A.F."/>
            <person name="Ramon A."/>
            <person name="Rauscher S."/>
            <person name="Record E."/>
            <person name="Riano-Pachon D.M."/>
            <person name="Robert V."/>
            <person name="Roehrig J."/>
            <person name="Ruller R."/>
            <person name="Salamov A."/>
            <person name="Salih N.S."/>
            <person name="Samson R.A."/>
            <person name="Sandor E."/>
            <person name="Sanguinetti M."/>
            <person name="Schuetze T."/>
            <person name="Sepcic K."/>
            <person name="Shelest E."/>
            <person name="Sherlock G."/>
            <person name="Sophianopoulou V."/>
            <person name="Squina F.M."/>
            <person name="Sun H."/>
            <person name="Susca A."/>
            <person name="Todd R.B."/>
            <person name="Tsang A."/>
            <person name="Unkles S.E."/>
            <person name="van de Wiele N."/>
            <person name="van Rossen-Uffink D."/>
            <person name="Oliveira J.V."/>
            <person name="Vesth T.C."/>
            <person name="Visser J."/>
            <person name="Yu J.-H."/>
            <person name="Zhou M."/>
            <person name="Andersen M.R."/>
            <person name="Archer D.B."/>
            <person name="Baker S.E."/>
            <person name="Benoit I."/>
            <person name="Brakhage A.A."/>
            <person name="Braus G.H."/>
            <person name="Fischer R."/>
            <person name="Frisvad J.C."/>
            <person name="Goldman G.H."/>
            <person name="Houbraken J."/>
            <person name="Oakley B."/>
            <person name="Pocsi I."/>
            <person name="Scazzocchio C."/>
            <person name="Seiboth B."/>
            <person name="vanKuyk P.A."/>
            <person name="Wortman J."/>
            <person name="Dyer P.S."/>
            <person name="Grigoriev I.V."/>
        </authorList>
    </citation>
    <scope>NUCLEOTIDE SEQUENCE [LARGE SCALE GENOMIC DNA]</scope>
    <source>
        <strain evidence="2">ATCC 16872 / CBS 172.66 / WB 5094</strain>
    </source>
</reference>
<evidence type="ECO:0000313" key="1">
    <source>
        <dbReference type="EMBL" id="OJJ95403.1"/>
    </source>
</evidence>
<gene>
    <name evidence="1" type="ORF">ASPACDRAFT_126732</name>
</gene>
<dbReference type="VEuPathDB" id="FungiDB:ASPACDRAFT_126732"/>
<dbReference type="Proteomes" id="UP000184546">
    <property type="component" value="Unassembled WGS sequence"/>
</dbReference>
<proteinExistence type="predicted"/>
<dbReference type="GeneID" id="30970784"/>
<sequence>MSLELDKGKTSPALTAKHTIGCGHILTQGLFDLVTVDLGVSLSAIKAKTKGNESHRVGGCSPFLSFLMCSARSIRYLTCQGFKWKDRNIPWHVCIVGVRVCLNARGVFCAGTRV</sequence>
<evidence type="ECO:0000313" key="2">
    <source>
        <dbReference type="Proteomes" id="UP000184546"/>
    </source>
</evidence>
<protein>
    <submittedName>
        <fullName evidence="1">Uncharacterized protein</fullName>
    </submittedName>
</protein>
<dbReference type="RefSeq" id="XP_020051743.1">
    <property type="nucleotide sequence ID" value="XM_020196970.1"/>
</dbReference>
<accession>A0A1L9WGX5</accession>
<organism evidence="1 2">
    <name type="scientific">Aspergillus aculeatus (strain ATCC 16872 / CBS 172.66 / WB 5094)</name>
    <dbReference type="NCBI Taxonomy" id="690307"/>
    <lineage>
        <taxon>Eukaryota</taxon>
        <taxon>Fungi</taxon>
        <taxon>Dikarya</taxon>
        <taxon>Ascomycota</taxon>
        <taxon>Pezizomycotina</taxon>
        <taxon>Eurotiomycetes</taxon>
        <taxon>Eurotiomycetidae</taxon>
        <taxon>Eurotiales</taxon>
        <taxon>Aspergillaceae</taxon>
        <taxon>Aspergillus</taxon>
        <taxon>Aspergillus subgen. Circumdati</taxon>
    </lineage>
</organism>
<dbReference type="EMBL" id="KV878989">
    <property type="protein sequence ID" value="OJJ95403.1"/>
    <property type="molecule type" value="Genomic_DNA"/>
</dbReference>
<dbReference type="AlphaFoldDB" id="A0A1L9WGX5"/>